<dbReference type="EMBL" id="PPTF01000011">
    <property type="protein sequence ID" value="POB00190.1"/>
    <property type="molecule type" value="Genomic_DNA"/>
</dbReference>
<evidence type="ECO:0000313" key="1">
    <source>
        <dbReference type="EMBL" id="POB00190.1"/>
    </source>
</evidence>
<accession>A0A2K4MT88</accession>
<protein>
    <recommendedName>
        <fullName evidence="3">Short-chain dehydrogenase</fullName>
    </recommendedName>
</protein>
<dbReference type="AlphaFoldDB" id="A0A2K4MT88"/>
<gene>
    <name evidence="1" type="ORF">C2134_02675</name>
</gene>
<keyword evidence="2" id="KW-1185">Reference proteome</keyword>
<organism evidence="1 2">
    <name type="scientific">Chromobacterium sinusclupearum</name>
    <dbReference type="NCBI Taxonomy" id="2077146"/>
    <lineage>
        <taxon>Bacteria</taxon>
        <taxon>Pseudomonadati</taxon>
        <taxon>Pseudomonadota</taxon>
        <taxon>Betaproteobacteria</taxon>
        <taxon>Neisseriales</taxon>
        <taxon>Chromobacteriaceae</taxon>
        <taxon>Chromobacterium</taxon>
    </lineage>
</organism>
<sequence>MEFKTVLVVGGTGMLAKATRYLADHASQLILVSRDSLATAKRLGLSSANCVSADWTTVPAFLAATKPTIDRFPPDLIILWMHESGLGARLGLLDMVRGSNCRIVDIHGSGSGKVLDRVAQRRLEVVQAGCRYTAVVLGAVQEHDRSSRWLTHDEISLGVIQAIKSTSDCVVGSI</sequence>
<dbReference type="SUPFAM" id="SSF51735">
    <property type="entry name" value="NAD(P)-binding Rossmann-fold domains"/>
    <property type="match status" value="1"/>
</dbReference>
<proteinExistence type="predicted"/>
<dbReference type="RefSeq" id="WP_103317357.1">
    <property type="nucleotide sequence ID" value="NZ_PPTF01000011.1"/>
</dbReference>
<name>A0A2K4MT88_9NEIS</name>
<comment type="caution">
    <text evidence="1">The sequence shown here is derived from an EMBL/GenBank/DDBJ whole genome shotgun (WGS) entry which is preliminary data.</text>
</comment>
<evidence type="ECO:0000313" key="2">
    <source>
        <dbReference type="Proteomes" id="UP000236416"/>
    </source>
</evidence>
<evidence type="ECO:0008006" key="3">
    <source>
        <dbReference type="Google" id="ProtNLM"/>
    </source>
</evidence>
<dbReference type="Proteomes" id="UP000236416">
    <property type="component" value="Unassembled WGS sequence"/>
</dbReference>
<dbReference type="InterPro" id="IPR036291">
    <property type="entry name" value="NAD(P)-bd_dom_sf"/>
</dbReference>
<reference evidence="1 2" key="1">
    <citation type="submission" date="2018-01" db="EMBL/GenBank/DDBJ databases">
        <title>Genomic Sequence of Chromobacterium MWU13-2610 from wild cranberry bogs within the Cape Cod National Seashore.</title>
        <authorList>
            <person name="O'Hara-Hanley K."/>
            <person name="Soby S."/>
            <person name="Harrison A."/>
        </authorList>
    </citation>
    <scope>NUCLEOTIDE SEQUENCE [LARGE SCALE GENOMIC DNA]</scope>
    <source>
        <strain evidence="1 2">MWU13-2610</strain>
    </source>
</reference>